<keyword evidence="1" id="KW-0812">Transmembrane</keyword>
<gene>
    <name evidence="2" type="ORF">H5410_041801</name>
</gene>
<name>A0A9J5XUM0_SOLCO</name>
<evidence type="ECO:0008006" key="4">
    <source>
        <dbReference type="Google" id="ProtNLM"/>
    </source>
</evidence>
<organism evidence="2 3">
    <name type="scientific">Solanum commersonii</name>
    <name type="common">Commerson's wild potato</name>
    <name type="synonym">Commerson's nightshade</name>
    <dbReference type="NCBI Taxonomy" id="4109"/>
    <lineage>
        <taxon>Eukaryota</taxon>
        <taxon>Viridiplantae</taxon>
        <taxon>Streptophyta</taxon>
        <taxon>Embryophyta</taxon>
        <taxon>Tracheophyta</taxon>
        <taxon>Spermatophyta</taxon>
        <taxon>Magnoliopsida</taxon>
        <taxon>eudicotyledons</taxon>
        <taxon>Gunneridae</taxon>
        <taxon>Pentapetalae</taxon>
        <taxon>asterids</taxon>
        <taxon>lamiids</taxon>
        <taxon>Solanales</taxon>
        <taxon>Solanaceae</taxon>
        <taxon>Solanoideae</taxon>
        <taxon>Solaneae</taxon>
        <taxon>Solanum</taxon>
    </lineage>
</organism>
<dbReference type="AlphaFoldDB" id="A0A9J5XUM0"/>
<reference evidence="2 3" key="1">
    <citation type="submission" date="2020-09" db="EMBL/GenBank/DDBJ databases">
        <title>De no assembly of potato wild relative species, Solanum commersonii.</title>
        <authorList>
            <person name="Cho K."/>
        </authorList>
    </citation>
    <scope>NUCLEOTIDE SEQUENCE [LARGE SCALE GENOMIC DNA]</scope>
    <source>
        <strain evidence="2">LZ3.2</strain>
        <tissue evidence="2">Leaf</tissue>
    </source>
</reference>
<dbReference type="Proteomes" id="UP000824120">
    <property type="component" value="Chromosome 8"/>
</dbReference>
<evidence type="ECO:0000313" key="3">
    <source>
        <dbReference type="Proteomes" id="UP000824120"/>
    </source>
</evidence>
<keyword evidence="1" id="KW-1133">Transmembrane helix</keyword>
<sequence>MDKNDNTGGRFLGCRHYGSLFRNPCKFFDWYDPEFPSQSRAEGAVDCMNSPSREGDEARIWSFTRAVHIVATAGPGLGCWLVSGYHVAEFLLVFCVKEKMPAVGRLVLLYVLFAGSFGFIVVGHCTYVWWASGFNLRKGRNGLEK</sequence>
<evidence type="ECO:0000256" key="1">
    <source>
        <dbReference type="SAM" id="Phobius"/>
    </source>
</evidence>
<protein>
    <recommendedName>
        <fullName evidence="4">Zinc finger GRF-type domain-containing protein</fullName>
    </recommendedName>
</protein>
<feature type="transmembrane region" description="Helical" evidence="1">
    <location>
        <begin position="107"/>
        <end position="130"/>
    </location>
</feature>
<comment type="caution">
    <text evidence="2">The sequence shown here is derived from an EMBL/GenBank/DDBJ whole genome shotgun (WGS) entry which is preliminary data.</text>
</comment>
<evidence type="ECO:0000313" key="2">
    <source>
        <dbReference type="EMBL" id="KAG5591287.1"/>
    </source>
</evidence>
<keyword evidence="1" id="KW-0472">Membrane</keyword>
<dbReference type="EMBL" id="JACXVP010000008">
    <property type="protein sequence ID" value="KAG5591287.1"/>
    <property type="molecule type" value="Genomic_DNA"/>
</dbReference>
<accession>A0A9J5XUM0</accession>
<dbReference type="OrthoDB" id="1303182at2759"/>
<keyword evidence="3" id="KW-1185">Reference proteome</keyword>
<proteinExistence type="predicted"/>